<dbReference type="GO" id="GO:0016018">
    <property type="term" value="F:cyclosporin A binding"/>
    <property type="evidence" value="ECO:0007669"/>
    <property type="project" value="TreeGrafter"/>
</dbReference>
<dbReference type="PANTHER" id="PTHR11071:SF461">
    <property type="entry name" value="OS02G0761100 PROTEIN"/>
    <property type="match status" value="1"/>
</dbReference>
<dbReference type="Gene3D" id="2.40.100.10">
    <property type="entry name" value="Cyclophilin-like"/>
    <property type="match status" value="1"/>
</dbReference>
<dbReference type="InterPro" id="IPR029000">
    <property type="entry name" value="Cyclophilin-like_dom_sf"/>
</dbReference>
<dbReference type="FunFam" id="2.40.100.10:FF:000025">
    <property type="entry name" value="Peptidyl-prolyl cis-trans isomerase CYP19-2"/>
    <property type="match status" value="1"/>
</dbReference>
<evidence type="ECO:0000313" key="9">
    <source>
        <dbReference type="EnsemblPlants" id="EMT20491"/>
    </source>
</evidence>
<comment type="similarity">
    <text evidence="2">Belongs to the cyclophilin-type PPIase family.</text>
</comment>
<dbReference type="PROSITE" id="PS50072">
    <property type="entry name" value="CSA_PPIASE_2"/>
    <property type="match status" value="1"/>
</dbReference>
<dbReference type="Pfam" id="PF00515">
    <property type="entry name" value="TPR_1"/>
    <property type="match status" value="1"/>
</dbReference>
<keyword evidence="7" id="KW-0413">Isomerase</keyword>
<name>R7WCY5_AEGTA</name>
<dbReference type="AlphaFoldDB" id="R7WCY5"/>
<dbReference type="PANTHER" id="PTHR11071">
    <property type="entry name" value="PEPTIDYL-PROLYL CIS-TRANS ISOMERASE"/>
    <property type="match status" value="1"/>
</dbReference>
<keyword evidence="4" id="KW-0677">Repeat</keyword>
<evidence type="ECO:0000256" key="4">
    <source>
        <dbReference type="ARBA" id="ARBA00022737"/>
    </source>
</evidence>
<dbReference type="InterPro" id="IPR011990">
    <property type="entry name" value="TPR-like_helical_dom_sf"/>
</dbReference>
<evidence type="ECO:0000256" key="1">
    <source>
        <dbReference type="ARBA" id="ARBA00000971"/>
    </source>
</evidence>
<organism evidence="9">
    <name type="scientific">Aegilops tauschii</name>
    <name type="common">Tausch's goatgrass</name>
    <name type="synonym">Aegilops squarrosa</name>
    <dbReference type="NCBI Taxonomy" id="37682"/>
    <lineage>
        <taxon>Eukaryota</taxon>
        <taxon>Viridiplantae</taxon>
        <taxon>Streptophyta</taxon>
        <taxon>Embryophyta</taxon>
        <taxon>Tracheophyta</taxon>
        <taxon>Spermatophyta</taxon>
        <taxon>Magnoliopsida</taxon>
        <taxon>Liliopsida</taxon>
        <taxon>Poales</taxon>
        <taxon>Poaceae</taxon>
        <taxon>BOP clade</taxon>
        <taxon>Pooideae</taxon>
        <taxon>Triticodae</taxon>
        <taxon>Triticeae</taxon>
        <taxon>Triticinae</taxon>
        <taxon>Aegilops</taxon>
    </lineage>
</organism>
<dbReference type="Pfam" id="PF00160">
    <property type="entry name" value="Pro_isomerase"/>
    <property type="match status" value="1"/>
</dbReference>
<dbReference type="Gene3D" id="1.25.40.10">
    <property type="entry name" value="Tetratricopeptide repeat domain"/>
    <property type="match status" value="1"/>
</dbReference>
<dbReference type="EnsemblPlants" id="EMT20491">
    <property type="protein sequence ID" value="EMT20491"/>
    <property type="gene ID" value="F775_20543"/>
</dbReference>
<reference evidence="9" key="1">
    <citation type="submission" date="2015-06" db="UniProtKB">
        <authorList>
            <consortium name="EnsemblPlants"/>
        </authorList>
    </citation>
    <scope>IDENTIFICATION</scope>
</reference>
<dbReference type="EC" id="5.2.1.8" evidence="3"/>
<accession>R7WCY5</accession>
<dbReference type="GO" id="GO:0006457">
    <property type="term" value="P:protein folding"/>
    <property type="evidence" value="ECO:0007669"/>
    <property type="project" value="TreeGrafter"/>
</dbReference>
<keyword evidence="5" id="KW-0802">TPR repeat</keyword>
<dbReference type="SUPFAM" id="SSF50891">
    <property type="entry name" value="Cyclophilin-like"/>
    <property type="match status" value="1"/>
</dbReference>
<dbReference type="PROSITE" id="PS50005">
    <property type="entry name" value="TPR"/>
    <property type="match status" value="1"/>
</dbReference>
<comment type="catalytic activity">
    <reaction evidence="1">
        <text>[protein]-peptidylproline (omega=180) = [protein]-peptidylproline (omega=0)</text>
        <dbReference type="Rhea" id="RHEA:16237"/>
        <dbReference type="Rhea" id="RHEA-COMP:10747"/>
        <dbReference type="Rhea" id="RHEA-COMP:10748"/>
        <dbReference type="ChEBI" id="CHEBI:83833"/>
        <dbReference type="ChEBI" id="CHEBI:83834"/>
        <dbReference type="EC" id="5.2.1.8"/>
    </reaction>
</comment>
<dbReference type="GO" id="GO:0005737">
    <property type="term" value="C:cytoplasm"/>
    <property type="evidence" value="ECO:0007669"/>
    <property type="project" value="TreeGrafter"/>
</dbReference>
<protein>
    <recommendedName>
        <fullName evidence="3">peptidylprolyl isomerase</fullName>
        <ecNumber evidence="3">5.2.1.8</ecNumber>
    </recommendedName>
</protein>
<evidence type="ECO:0000256" key="2">
    <source>
        <dbReference type="ARBA" id="ARBA00007365"/>
    </source>
</evidence>
<dbReference type="InterPro" id="IPR019734">
    <property type="entry name" value="TPR_rpt"/>
</dbReference>
<dbReference type="PRINTS" id="PR00153">
    <property type="entry name" value="CSAPPISMRASE"/>
</dbReference>
<dbReference type="GO" id="GO:0003755">
    <property type="term" value="F:peptidyl-prolyl cis-trans isomerase activity"/>
    <property type="evidence" value="ECO:0007669"/>
    <property type="project" value="UniProtKB-KW"/>
</dbReference>
<dbReference type="FunFam" id="1.25.40.10:FF:000029">
    <property type="entry name" value="peptidyl-prolyl cis-trans isomerase D"/>
    <property type="match status" value="1"/>
</dbReference>
<dbReference type="InterPro" id="IPR002130">
    <property type="entry name" value="Cyclophilin-type_PPIase_dom"/>
</dbReference>
<evidence type="ECO:0000256" key="6">
    <source>
        <dbReference type="ARBA" id="ARBA00023110"/>
    </source>
</evidence>
<dbReference type="PROSITE" id="PS50293">
    <property type="entry name" value="TPR_REGION"/>
    <property type="match status" value="1"/>
</dbReference>
<sequence length="417" mass="46182">MARRARHVRQRAQEVAAALTAVDVGEAKSHSPVPRVVHVHPGRRNHVVVDVFGSSQDKSIIDITSTDTVKVLGFYEEEYGMGDGDALSPGSSFHRIIKGFMVQGGDITAGDGTGGESIYGLNFEDENFVLKHERKGMLSMANSGPNTNGSQFFITTTRTPHLDGKHVVFGRVVKGMGVVRAMEHVCAGEADLPTDDIVIVDCGELPEGSTEGVANFFKDGDMYPDWPIDLDEKPADVLWWINAVDSAKSFGNENFKKHDYKAALRKYRKAMRYLDICWEKEEIDQENSSALRKTKSIILTNSSACKLKLGDVEGALLDADFALRETEGNAKAFFRQGQARMALKNIDAAVESFQRALELEPNDAKNVGFCTSDPQEESNGSWLLQRRRIKTDAPSAPSHCFICHTCWELPCEKFQLY</sequence>
<evidence type="ECO:0000256" key="5">
    <source>
        <dbReference type="ARBA" id="ARBA00022803"/>
    </source>
</evidence>
<feature type="domain" description="PPIase cyclophilin-type" evidence="8">
    <location>
        <begin position="47"/>
        <end position="204"/>
    </location>
</feature>
<evidence type="ECO:0000256" key="7">
    <source>
        <dbReference type="ARBA" id="ARBA00023235"/>
    </source>
</evidence>
<dbReference type="SMART" id="SM00028">
    <property type="entry name" value="TPR"/>
    <property type="match status" value="2"/>
</dbReference>
<keyword evidence="6" id="KW-0697">Rotamase</keyword>
<evidence type="ECO:0000259" key="8">
    <source>
        <dbReference type="PROSITE" id="PS50072"/>
    </source>
</evidence>
<evidence type="ECO:0000256" key="3">
    <source>
        <dbReference type="ARBA" id="ARBA00013194"/>
    </source>
</evidence>
<dbReference type="SUPFAM" id="SSF48452">
    <property type="entry name" value="TPR-like"/>
    <property type="match status" value="1"/>
</dbReference>
<proteinExistence type="inferred from homology"/>